<keyword evidence="13" id="KW-0961">Cell wall biogenesis/degradation</keyword>
<keyword evidence="12" id="KW-0012">Acyltransferase</keyword>
<proteinExistence type="inferred from homology"/>
<dbReference type="InterPro" id="IPR011004">
    <property type="entry name" value="Trimer_LpxA-like_sf"/>
</dbReference>
<evidence type="ECO:0000256" key="5">
    <source>
        <dbReference type="ARBA" id="ARBA00022679"/>
    </source>
</evidence>
<comment type="similarity">
    <text evidence="2">In the C-terminal section; belongs to the transferase hexapeptide repeat family.</text>
</comment>
<evidence type="ECO:0000256" key="8">
    <source>
        <dbReference type="ARBA" id="ARBA00022842"/>
    </source>
</evidence>
<evidence type="ECO:0000313" key="20">
    <source>
        <dbReference type="Proteomes" id="UP001332192"/>
    </source>
</evidence>
<protein>
    <submittedName>
        <fullName evidence="19">NTP transferase domain-containing protein</fullName>
    </submittedName>
</protein>
<evidence type="ECO:0000256" key="11">
    <source>
        <dbReference type="ARBA" id="ARBA00023268"/>
    </source>
</evidence>
<dbReference type="InterPro" id="IPR025877">
    <property type="entry name" value="MobA-like_NTP_Trfase"/>
</dbReference>
<dbReference type="PANTHER" id="PTHR43584:SF3">
    <property type="entry name" value="BIFUNCTIONAL PROTEIN GLMU"/>
    <property type="match status" value="1"/>
</dbReference>
<sequence length="426" mass="44875">MQGTDERRHGRSAGVGMAAMSHRDGVGVPGPGGGAGTSASGGSFRARQGREASRAATAWVLLAAGMGTRMKSSLPKVLHPLCGRPLGSFALETARRWQPAQVVVVTGHEAEQVEAELGRWARRMGMAVTFARQQPQLGTGHAVLQALPHLAPSVDEVVVSYADTPLVSEGTLQRLCERRRAAGAELAMLTALLDDPHGYGRVIRAPGEPERVTSVVEERDATPEQRAIREINAGVYAFARPALERALAALRPDNAQHEYYLTDAVGLLAASPAGGVVAVPVEDPQEILGVNDRRQLHQMEALLRGAARGRLMASGVTFAGDPPCVVDPWVEVGRDSVLHAGAWLLGETRLGERCWIGPGAVLIDCQLEDDVVVEGTMLVECRVGKGARVGAGAWIAPRGTRIRAGARVGAVAFPDAGGYPRGGGRA</sequence>
<comment type="function">
    <text evidence="16">Catalyzes the last two sequential reactions in the de novo biosynthetic pathway for UDP-N-acetylglucosamine (UDP-GlcNAc). The C-terminal domain catalyzes the transfer of acetyl group from acetyl coenzyme A to glucosamine-1-phosphate (GlcN-1-P) to produce N-acetylglucosamine-1-phosphate (GlcNAc-1-P), which is converted into UDP-GlcNAc by the transfer of uridine 5-monophosphate (from uridine 5-triphosphate), a reaction catalyzed by the N-terminal domain.</text>
</comment>
<keyword evidence="20" id="KW-1185">Reference proteome</keyword>
<evidence type="ECO:0000256" key="14">
    <source>
        <dbReference type="ARBA" id="ARBA00048247"/>
    </source>
</evidence>
<evidence type="ECO:0000256" key="13">
    <source>
        <dbReference type="ARBA" id="ARBA00023316"/>
    </source>
</evidence>
<evidence type="ECO:0000256" key="12">
    <source>
        <dbReference type="ARBA" id="ARBA00023315"/>
    </source>
</evidence>
<reference evidence="19 20" key="1">
    <citation type="journal article" date="2024" name="Front. Microbiol.">
        <title>Novel thermophilic genera Geochorda gen. nov. and Carboxydochorda gen. nov. from the deep terrestrial subsurface reveal the ecophysiological diversity in the class Limnochordia.</title>
        <authorList>
            <person name="Karnachuk O.V."/>
            <person name="Lukina A.P."/>
            <person name="Avakyan M.R."/>
            <person name="Kadnikov V.V."/>
            <person name="Begmatov S."/>
            <person name="Beletsky A.V."/>
            <person name="Vlasova K.G."/>
            <person name="Novikov A.A."/>
            <person name="Shcherbakova V.A."/>
            <person name="Mardanov A.V."/>
            <person name="Ravin N.V."/>
        </authorList>
    </citation>
    <scope>NUCLEOTIDE SEQUENCE [LARGE SCALE GENOMIC DNA]</scope>
    <source>
        <strain evidence="19 20">L945</strain>
    </source>
</reference>
<comment type="catalytic activity">
    <reaction evidence="14">
        <text>alpha-D-glucosamine 1-phosphate + acetyl-CoA = N-acetyl-alpha-D-glucosamine 1-phosphate + CoA + H(+)</text>
        <dbReference type="Rhea" id="RHEA:13725"/>
        <dbReference type="ChEBI" id="CHEBI:15378"/>
        <dbReference type="ChEBI" id="CHEBI:57287"/>
        <dbReference type="ChEBI" id="CHEBI:57288"/>
        <dbReference type="ChEBI" id="CHEBI:57776"/>
        <dbReference type="ChEBI" id="CHEBI:58516"/>
        <dbReference type="EC" id="2.3.1.157"/>
    </reaction>
</comment>
<accession>A0ABZ1BY62</accession>
<dbReference type="InterPro" id="IPR029044">
    <property type="entry name" value="Nucleotide-diphossugar_trans"/>
</dbReference>
<evidence type="ECO:0000256" key="4">
    <source>
        <dbReference type="ARBA" id="ARBA00022490"/>
    </source>
</evidence>
<keyword evidence="6" id="KW-0548">Nucleotidyltransferase</keyword>
<dbReference type="Gene3D" id="3.90.550.10">
    <property type="entry name" value="Spore Coat Polysaccharide Biosynthesis Protein SpsA, Chain A"/>
    <property type="match status" value="1"/>
</dbReference>
<dbReference type="SUPFAM" id="SSF53448">
    <property type="entry name" value="Nucleotide-diphospho-sugar transferases"/>
    <property type="match status" value="1"/>
</dbReference>
<dbReference type="SUPFAM" id="SSF51161">
    <property type="entry name" value="Trimeric LpxA-like enzymes"/>
    <property type="match status" value="1"/>
</dbReference>
<dbReference type="Gene3D" id="2.160.10.10">
    <property type="entry name" value="Hexapeptide repeat proteins"/>
    <property type="match status" value="1"/>
</dbReference>
<feature type="region of interest" description="Disordered" evidence="17">
    <location>
        <begin position="21"/>
        <end position="44"/>
    </location>
</feature>
<evidence type="ECO:0000256" key="1">
    <source>
        <dbReference type="ARBA" id="ARBA00001946"/>
    </source>
</evidence>
<organism evidence="19 20">
    <name type="scientific">Carboxydichorda subterranea</name>
    <dbReference type="NCBI Taxonomy" id="3109565"/>
    <lineage>
        <taxon>Bacteria</taxon>
        <taxon>Bacillati</taxon>
        <taxon>Bacillota</taxon>
        <taxon>Limnochordia</taxon>
        <taxon>Limnochordales</taxon>
        <taxon>Geochordaceae</taxon>
        <taxon>Carboxydichorda</taxon>
    </lineage>
</organism>
<dbReference type="GO" id="GO:0016740">
    <property type="term" value="F:transferase activity"/>
    <property type="evidence" value="ECO:0007669"/>
    <property type="project" value="UniProtKB-KW"/>
</dbReference>
<dbReference type="CDD" id="cd02540">
    <property type="entry name" value="GT2_GlmU_N_bac"/>
    <property type="match status" value="1"/>
</dbReference>
<feature type="domain" description="MobA-like NTP transferase" evidence="18">
    <location>
        <begin position="60"/>
        <end position="192"/>
    </location>
</feature>
<keyword evidence="11" id="KW-0511">Multifunctional enzyme</keyword>
<keyword evidence="8" id="KW-0460">Magnesium</keyword>
<feature type="compositionally biased region" description="Gly residues" evidence="17">
    <location>
        <begin position="27"/>
        <end position="36"/>
    </location>
</feature>
<evidence type="ECO:0000256" key="10">
    <source>
        <dbReference type="ARBA" id="ARBA00022984"/>
    </source>
</evidence>
<comment type="cofactor">
    <cofactor evidence="1">
        <name>Mg(2+)</name>
        <dbReference type="ChEBI" id="CHEBI:18420"/>
    </cofactor>
</comment>
<evidence type="ECO:0000256" key="15">
    <source>
        <dbReference type="ARBA" id="ARBA00048493"/>
    </source>
</evidence>
<name>A0ABZ1BY62_9FIRM</name>
<gene>
    <name evidence="19" type="ORF">U7230_13150</name>
</gene>
<evidence type="ECO:0000256" key="7">
    <source>
        <dbReference type="ARBA" id="ARBA00022723"/>
    </source>
</evidence>
<dbReference type="EMBL" id="CP141615">
    <property type="protein sequence ID" value="WRP17017.1"/>
    <property type="molecule type" value="Genomic_DNA"/>
</dbReference>
<evidence type="ECO:0000256" key="16">
    <source>
        <dbReference type="ARBA" id="ARBA00049628"/>
    </source>
</evidence>
<keyword evidence="4" id="KW-0963">Cytoplasm</keyword>
<evidence type="ECO:0000256" key="2">
    <source>
        <dbReference type="ARBA" id="ARBA00007707"/>
    </source>
</evidence>
<comment type="catalytic activity">
    <reaction evidence="15">
        <text>N-acetyl-alpha-D-glucosamine 1-phosphate + UTP + H(+) = UDP-N-acetyl-alpha-D-glucosamine + diphosphate</text>
        <dbReference type="Rhea" id="RHEA:13509"/>
        <dbReference type="ChEBI" id="CHEBI:15378"/>
        <dbReference type="ChEBI" id="CHEBI:33019"/>
        <dbReference type="ChEBI" id="CHEBI:46398"/>
        <dbReference type="ChEBI" id="CHEBI:57705"/>
        <dbReference type="ChEBI" id="CHEBI:57776"/>
        <dbReference type="EC" id="2.7.7.23"/>
    </reaction>
</comment>
<evidence type="ECO:0000256" key="17">
    <source>
        <dbReference type="SAM" id="MobiDB-lite"/>
    </source>
</evidence>
<evidence type="ECO:0000259" key="18">
    <source>
        <dbReference type="Pfam" id="PF12804"/>
    </source>
</evidence>
<dbReference type="RefSeq" id="WP_324716289.1">
    <property type="nucleotide sequence ID" value="NZ_CP141615.1"/>
</dbReference>
<evidence type="ECO:0000256" key="3">
    <source>
        <dbReference type="ARBA" id="ARBA00007947"/>
    </source>
</evidence>
<evidence type="ECO:0000256" key="9">
    <source>
        <dbReference type="ARBA" id="ARBA00022960"/>
    </source>
</evidence>
<dbReference type="PANTHER" id="PTHR43584">
    <property type="entry name" value="NUCLEOTIDYL TRANSFERASE"/>
    <property type="match status" value="1"/>
</dbReference>
<comment type="similarity">
    <text evidence="3">In the N-terminal section; belongs to the N-acetylglucosamine-1-phosphate uridyltransferase family.</text>
</comment>
<keyword evidence="9" id="KW-0133">Cell shape</keyword>
<keyword evidence="10" id="KW-0573">Peptidoglycan synthesis</keyword>
<dbReference type="Proteomes" id="UP001332192">
    <property type="component" value="Chromosome"/>
</dbReference>
<evidence type="ECO:0000313" key="19">
    <source>
        <dbReference type="EMBL" id="WRP17017.1"/>
    </source>
</evidence>
<keyword evidence="5 19" id="KW-0808">Transferase</keyword>
<dbReference type="InterPro" id="IPR050065">
    <property type="entry name" value="GlmU-like"/>
</dbReference>
<evidence type="ECO:0000256" key="6">
    <source>
        <dbReference type="ARBA" id="ARBA00022695"/>
    </source>
</evidence>
<dbReference type="Pfam" id="PF12804">
    <property type="entry name" value="NTP_transf_3"/>
    <property type="match status" value="1"/>
</dbReference>
<keyword evidence="7" id="KW-0479">Metal-binding</keyword>